<name>A0ABR6WYR9_9BURK</name>
<dbReference type="Gene3D" id="3.40.50.300">
    <property type="entry name" value="P-loop containing nucleotide triphosphate hydrolases"/>
    <property type="match status" value="1"/>
</dbReference>
<protein>
    <submittedName>
        <fullName evidence="2">Dynamin family protein</fullName>
    </submittedName>
</protein>
<feature type="domain" description="Dynamin N-terminal" evidence="1">
    <location>
        <begin position="87"/>
        <end position="228"/>
    </location>
</feature>
<sequence length="471" mass="52799">MNGDEANIQHRLLKELIVPALRSKPEENSPLSVFKNLIDTKFAAFARQAGSMISQEIYESHAEEWRSILQQLEVLTATAAIRRKRLVAVGGGFSAGKSAFVSSLMQNKSMRLPSGIEPITAIPTYVIAGNSDNITGHTVHGGGITIEIDLYRHLTHEVIHEASINPKEVIPFIVIDTAILKLEHIGLIDLPGHNPAGFNDNTVQDAQTTEDYSDKSDALIWVLGIDSTGTLPQDDIAPILHWVIRGKPVYVVLNKADLRPQSQIAEIMAEVKTQLQSERIPYEGICAYSSVEAHSYAQYKRGINTFLKAFDEPSEDPLRKIKQQLDGIFREYKESIEFAIEERQQMVNRFRSLTLNLNKANDLFDQITAPPKKKRARKKIILETTPSVDPTSPWPFFSGRSTKPAEEPAEPDVPAAAFDHDDIERLLVLRERASNYLEELKATIEPLKHLRDLIEEGDQIKKAMRKVMSSI</sequence>
<evidence type="ECO:0000259" key="1">
    <source>
        <dbReference type="Pfam" id="PF00350"/>
    </source>
</evidence>
<organism evidence="2 3">
    <name type="scientific">Undibacterium seohonense</name>
    <dbReference type="NCBI Taxonomy" id="1344950"/>
    <lineage>
        <taxon>Bacteria</taxon>
        <taxon>Pseudomonadati</taxon>
        <taxon>Pseudomonadota</taxon>
        <taxon>Betaproteobacteria</taxon>
        <taxon>Burkholderiales</taxon>
        <taxon>Oxalobacteraceae</taxon>
        <taxon>Undibacterium</taxon>
    </lineage>
</organism>
<proteinExistence type="predicted"/>
<keyword evidence="3" id="KW-1185">Reference proteome</keyword>
<evidence type="ECO:0000313" key="2">
    <source>
        <dbReference type="EMBL" id="MBC3805803.1"/>
    </source>
</evidence>
<dbReference type="SUPFAM" id="SSF52540">
    <property type="entry name" value="P-loop containing nucleoside triphosphate hydrolases"/>
    <property type="match status" value="1"/>
</dbReference>
<dbReference type="EMBL" id="JACOFW010000001">
    <property type="protein sequence ID" value="MBC3805803.1"/>
    <property type="molecule type" value="Genomic_DNA"/>
</dbReference>
<dbReference type="InterPro" id="IPR027417">
    <property type="entry name" value="P-loop_NTPase"/>
</dbReference>
<dbReference type="InterPro" id="IPR045063">
    <property type="entry name" value="Dynamin_N"/>
</dbReference>
<gene>
    <name evidence="2" type="ORF">H8K52_00410</name>
</gene>
<comment type="caution">
    <text evidence="2">The sequence shown here is derived from an EMBL/GenBank/DDBJ whole genome shotgun (WGS) entry which is preliminary data.</text>
</comment>
<reference evidence="2 3" key="1">
    <citation type="submission" date="2020-08" db="EMBL/GenBank/DDBJ databases">
        <title>Novel species isolated from subtropical streams in China.</title>
        <authorList>
            <person name="Lu H."/>
        </authorList>
    </citation>
    <scope>NUCLEOTIDE SEQUENCE [LARGE SCALE GENOMIC DNA]</scope>
    <source>
        <strain evidence="2 3">KACC 16656</strain>
    </source>
</reference>
<accession>A0ABR6WYR9</accession>
<dbReference type="RefSeq" id="WP_186920543.1">
    <property type="nucleotide sequence ID" value="NZ_JACOFW010000001.1"/>
</dbReference>
<evidence type="ECO:0000313" key="3">
    <source>
        <dbReference type="Proteomes" id="UP000648257"/>
    </source>
</evidence>
<dbReference type="Proteomes" id="UP000648257">
    <property type="component" value="Unassembled WGS sequence"/>
</dbReference>
<dbReference type="Pfam" id="PF00350">
    <property type="entry name" value="Dynamin_N"/>
    <property type="match status" value="1"/>
</dbReference>